<dbReference type="RefSeq" id="WP_188444593.1">
    <property type="nucleotide sequence ID" value="NZ_BMFD01000030.1"/>
</dbReference>
<proteinExistence type="predicted"/>
<keyword evidence="2" id="KW-1185">Reference proteome</keyword>
<name>A0ABQ1N5Z4_9BACT</name>
<organism evidence="1 2">
    <name type="scientific">Belliella aquatica</name>
    <dbReference type="NCBI Taxonomy" id="1323734"/>
    <lineage>
        <taxon>Bacteria</taxon>
        <taxon>Pseudomonadati</taxon>
        <taxon>Bacteroidota</taxon>
        <taxon>Cytophagia</taxon>
        <taxon>Cytophagales</taxon>
        <taxon>Cyclobacteriaceae</taxon>
        <taxon>Belliella</taxon>
    </lineage>
</organism>
<dbReference type="Pfam" id="PF14066">
    <property type="entry name" value="DUF4256"/>
    <property type="match status" value="1"/>
</dbReference>
<evidence type="ECO:0000313" key="1">
    <source>
        <dbReference type="EMBL" id="GGC55138.1"/>
    </source>
</evidence>
<dbReference type="InterPro" id="IPR025352">
    <property type="entry name" value="DUF4256"/>
</dbReference>
<comment type="caution">
    <text evidence="1">The sequence shown here is derived from an EMBL/GenBank/DDBJ whole genome shotgun (WGS) entry which is preliminary data.</text>
</comment>
<dbReference type="Proteomes" id="UP000635885">
    <property type="component" value="Unassembled WGS sequence"/>
</dbReference>
<reference evidence="2" key="1">
    <citation type="journal article" date="2019" name="Int. J. Syst. Evol. Microbiol.">
        <title>The Global Catalogue of Microorganisms (GCM) 10K type strain sequencing project: providing services to taxonomists for standard genome sequencing and annotation.</title>
        <authorList>
            <consortium name="The Broad Institute Genomics Platform"/>
            <consortium name="The Broad Institute Genome Sequencing Center for Infectious Disease"/>
            <person name="Wu L."/>
            <person name="Ma J."/>
        </authorList>
    </citation>
    <scope>NUCLEOTIDE SEQUENCE [LARGE SCALE GENOMIC DNA]</scope>
    <source>
        <strain evidence="2">CGMCC 1.12479</strain>
    </source>
</reference>
<evidence type="ECO:0008006" key="3">
    <source>
        <dbReference type="Google" id="ProtNLM"/>
    </source>
</evidence>
<dbReference type="EMBL" id="BMFD01000030">
    <property type="protein sequence ID" value="GGC55138.1"/>
    <property type="molecule type" value="Genomic_DNA"/>
</dbReference>
<sequence>MNKENLLETLQKRFGNNMQRHPDYKWQNVLSKFSENPQAYKTIQQMESTGGEPDVIGIDHESGKFIYCDCSIESPLGRRSLCYDHEAWEKRKANKPSGTAKGMAEDFGIQLLTEEMYFHLQTLGDFDLKTSSWLETPDSIRKKGGAIFGDKRFGRTFIYHNGADSYYGARGFRGYFLL</sequence>
<gene>
    <name evidence="1" type="ORF">GCM10010993_36820</name>
</gene>
<protein>
    <recommendedName>
        <fullName evidence="3">DUF4256 domain-containing protein</fullName>
    </recommendedName>
</protein>
<accession>A0ABQ1N5Z4</accession>
<evidence type="ECO:0000313" key="2">
    <source>
        <dbReference type="Proteomes" id="UP000635885"/>
    </source>
</evidence>